<evidence type="ECO:0000256" key="2">
    <source>
        <dbReference type="ARBA" id="ARBA00006962"/>
    </source>
</evidence>
<gene>
    <name evidence="7" type="ORF">IAC72_03775</name>
</gene>
<comment type="similarity">
    <text evidence="2">Belongs to the glycosyltransferase 28 family.</text>
</comment>
<evidence type="ECO:0000256" key="3">
    <source>
        <dbReference type="ARBA" id="ARBA00022676"/>
    </source>
</evidence>
<accession>A0A9D1MX52</accession>
<dbReference type="GO" id="GO:0009247">
    <property type="term" value="P:glycolipid biosynthetic process"/>
    <property type="evidence" value="ECO:0007669"/>
    <property type="project" value="InterPro"/>
</dbReference>
<evidence type="ECO:0008006" key="9">
    <source>
        <dbReference type="Google" id="ProtNLM"/>
    </source>
</evidence>
<evidence type="ECO:0000313" key="7">
    <source>
        <dbReference type="EMBL" id="HIU91109.1"/>
    </source>
</evidence>
<keyword evidence="3" id="KW-0328">Glycosyltransferase</keyword>
<reference evidence="7" key="1">
    <citation type="submission" date="2020-10" db="EMBL/GenBank/DDBJ databases">
        <authorList>
            <person name="Gilroy R."/>
        </authorList>
    </citation>
    <scope>NUCLEOTIDE SEQUENCE</scope>
    <source>
        <strain evidence="7">ChiHjej12B11-7776</strain>
    </source>
</reference>
<feature type="domain" description="Diacylglycerol glucosyltransferase N-terminal" evidence="6">
    <location>
        <begin position="14"/>
        <end position="178"/>
    </location>
</feature>
<keyword evidence="4" id="KW-0808">Transferase</keyword>
<dbReference type="InterPro" id="IPR007235">
    <property type="entry name" value="Glyco_trans_28_C"/>
</dbReference>
<comment type="caution">
    <text evidence="7">The sequence shown here is derived from an EMBL/GenBank/DDBJ whole genome shotgun (WGS) entry which is preliminary data.</text>
</comment>
<dbReference type="Gene3D" id="3.40.50.2000">
    <property type="entry name" value="Glycogen Phosphorylase B"/>
    <property type="match status" value="1"/>
</dbReference>
<dbReference type="EMBL" id="DVOC01000065">
    <property type="protein sequence ID" value="HIU91109.1"/>
    <property type="molecule type" value="Genomic_DNA"/>
</dbReference>
<evidence type="ECO:0000259" key="6">
    <source>
        <dbReference type="Pfam" id="PF06925"/>
    </source>
</evidence>
<dbReference type="GO" id="GO:0016020">
    <property type="term" value="C:membrane"/>
    <property type="evidence" value="ECO:0007669"/>
    <property type="project" value="UniProtKB-SubCell"/>
</dbReference>
<evidence type="ECO:0000313" key="8">
    <source>
        <dbReference type="Proteomes" id="UP000886852"/>
    </source>
</evidence>
<dbReference type="Pfam" id="PF04101">
    <property type="entry name" value="Glyco_tran_28_C"/>
    <property type="match status" value="1"/>
</dbReference>
<protein>
    <recommendedName>
        <fullName evidence="9">Glycosyltransferase</fullName>
    </recommendedName>
</protein>
<dbReference type="Pfam" id="PF06925">
    <property type="entry name" value="MGDG_synth"/>
    <property type="match status" value="1"/>
</dbReference>
<dbReference type="GO" id="GO:0016758">
    <property type="term" value="F:hexosyltransferase activity"/>
    <property type="evidence" value="ECO:0007669"/>
    <property type="project" value="InterPro"/>
</dbReference>
<dbReference type="InterPro" id="IPR009695">
    <property type="entry name" value="Diacylglyc_glucosyltr_N"/>
</dbReference>
<evidence type="ECO:0000259" key="5">
    <source>
        <dbReference type="Pfam" id="PF04101"/>
    </source>
</evidence>
<dbReference type="SUPFAM" id="SSF53756">
    <property type="entry name" value="UDP-Glycosyltransferase/glycogen phosphorylase"/>
    <property type="match status" value="1"/>
</dbReference>
<name>A0A9D1MX52_9BACT</name>
<dbReference type="Proteomes" id="UP000886852">
    <property type="component" value="Unassembled WGS sequence"/>
</dbReference>
<dbReference type="PANTHER" id="PTHR43025:SF3">
    <property type="entry name" value="MONOGALACTOSYLDIACYLGLYCEROL SYNTHASE 1, CHLOROPLASTIC"/>
    <property type="match status" value="1"/>
</dbReference>
<sequence length="379" mass="43083">MKCTIFTMTSGEGHNRIAKAVAEEFERRSVQCKIINIFRHDGIEYRFNDWGYRFVCERFPRSYDYFWKKLKFRGNDKRYTGIAQKEIERAADKVAAQVEDCDFFLCVHPYCAVLCDYWKRTGRFGQKVYALLTDILPHPLWESAVKCDVVLTPTPHAREQLIQKGFSSEQIEVCGFPVDKKFVTRQDKAQARKQLGLQDKFTVLVASGGYGIGKNYKVAKLLSGDVQVICANGRNKRAFERTAKLQKRNGNLVNLGFVNNMDSYMDAADVAVTRAGATTLFECMSKGLPVVIRENAIINERENAEVLEKEGCAVRLKRLKDVQQTIACLTEEKRGKMRDAGKALTQGKCVADLCEFVLRDASKQTNEISGNRYGDKLEQ</sequence>
<proteinExistence type="inferred from homology"/>
<dbReference type="AlphaFoldDB" id="A0A9D1MX52"/>
<dbReference type="PANTHER" id="PTHR43025">
    <property type="entry name" value="MONOGALACTOSYLDIACYLGLYCEROL SYNTHASE"/>
    <property type="match status" value="1"/>
</dbReference>
<dbReference type="InterPro" id="IPR050519">
    <property type="entry name" value="Glycosyltransf_28_UgtP"/>
</dbReference>
<evidence type="ECO:0000256" key="1">
    <source>
        <dbReference type="ARBA" id="ARBA00004370"/>
    </source>
</evidence>
<evidence type="ECO:0000256" key="4">
    <source>
        <dbReference type="ARBA" id="ARBA00022679"/>
    </source>
</evidence>
<feature type="domain" description="Glycosyl transferase family 28 C-terminal" evidence="5">
    <location>
        <begin position="221"/>
        <end position="326"/>
    </location>
</feature>
<reference evidence="7" key="2">
    <citation type="journal article" date="2021" name="PeerJ">
        <title>Extensive microbial diversity within the chicken gut microbiome revealed by metagenomics and culture.</title>
        <authorList>
            <person name="Gilroy R."/>
            <person name="Ravi A."/>
            <person name="Getino M."/>
            <person name="Pursley I."/>
            <person name="Horton D.L."/>
            <person name="Alikhan N.F."/>
            <person name="Baker D."/>
            <person name="Gharbi K."/>
            <person name="Hall N."/>
            <person name="Watson M."/>
            <person name="Adriaenssens E.M."/>
            <person name="Foster-Nyarko E."/>
            <person name="Jarju S."/>
            <person name="Secka A."/>
            <person name="Antonio M."/>
            <person name="Oren A."/>
            <person name="Chaudhuri R.R."/>
            <person name="La Ragione R."/>
            <person name="Hildebrand F."/>
            <person name="Pallen M.J."/>
        </authorList>
    </citation>
    <scope>NUCLEOTIDE SEQUENCE</scope>
    <source>
        <strain evidence="7">ChiHjej12B11-7776</strain>
    </source>
</reference>
<comment type="subcellular location">
    <subcellularLocation>
        <location evidence="1">Membrane</location>
    </subcellularLocation>
</comment>
<organism evidence="7 8">
    <name type="scientific">Candidatus Fimimonas merdipullorum</name>
    <dbReference type="NCBI Taxonomy" id="2840822"/>
    <lineage>
        <taxon>Bacteria</taxon>
        <taxon>Pseudomonadati</taxon>
        <taxon>Myxococcota</taxon>
        <taxon>Myxococcia</taxon>
        <taxon>Myxococcales</taxon>
        <taxon>Cystobacterineae</taxon>
        <taxon>Myxococcaceae</taxon>
        <taxon>Myxococcaceae incertae sedis</taxon>
        <taxon>Candidatus Fimimonas</taxon>
    </lineage>
</organism>